<evidence type="ECO:0000313" key="3">
    <source>
        <dbReference type="Proteomes" id="UP001234495"/>
    </source>
</evidence>
<evidence type="ECO:0000313" key="2">
    <source>
        <dbReference type="EMBL" id="MDQ0229180.1"/>
    </source>
</evidence>
<protein>
    <submittedName>
        <fullName evidence="2">Uncharacterized protein</fullName>
    </submittedName>
</protein>
<reference evidence="2 3" key="1">
    <citation type="submission" date="2023-07" db="EMBL/GenBank/DDBJ databases">
        <title>Genomic Encyclopedia of Type Strains, Phase IV (KMG-IV): sequencing the most valuable type-strain genomes for metagenomic binning, comparative biology and taxonomic classification.</title>
        <authorList>
            <person name="Goeker M."/>
        </authorList>
    </citation>
    <scope>NUCLEOTIDE SEQUENCE [LARGE SCALE GENOMIC DNA]</scope>
    <source>
        <strain evidence="2 3">DSM 29005</strain>
    </source>
</reference>
<feature type="transmembrane region" description="Helical" evidence="1">
    <location>
        <begin position="34"/>
        <end position="52"/>
    </location>
</feature>
<organism evidence="2 3">
    <name type="scientific">Metabacillus malikii</name>
    <dbReference type="NCBI Taxonomy" id="1504265"/>
    <lineage>
        <taxon>Bacteria</taxon>
        <taxon>Bacillati</taxon>
        <taxon>Bacillota</taxon>
        <taxon>Bacilli</taxon>
        <taxon>Bacillales</taxon>
        <taxon>Bacillaceae</taxon>
        <taxon>Metabacillus</taxon>
    </lineage>
</organism>
<dbReference type="EMBL" id="JAUSUD010000001">
    <property type="protein sequence ID" value="MDQ0229180.1"/>
    <property type="molecule type" value="Genomic_DNA"/>
</dbReference>
<keyword evidence="1" id="KW-0812">Transmembrane</keyword>
<keyword evidence="1" id="KW-0472">Membrane</keyword>
<keyword evidence="1" id="KW-1133">Transmembrane helix</keyword>
<evidence type="ECO:0000256" key="1">
    <source>
        <dbReference type="SAM" id="Phobius"/>
    </source>
</evidence>
<name>A0ABT9ZA96_9BACI</name>
<proteinExistence type="predicted"/>
<accession>A0ABT9ZA96</accession>
<dbReference type="Proteomes" id="UP001234495">
    <property type="component" value="Unassembled WGS sequence"/>
</dbReference>
<gene>
    <name evidence="2" type="ORF">J2S19_000430</name>
</gene>
<comment type="caution">
    <text evidence="2">The sequence shown here is derived from an EMBL/GenBank/DDBJ whole genome shotgun (WGS) entry which is preliminary data.</text>
</comment>
<feature type="transmembrane region" description="Helical" evidence="1">
    <location>
        <begin position="7"/>
        <end position="28"/>
    </location>
</feature>
<sequence length="61" mass="7353">MQKLNWLFQTLIVTGGVAYTLAFFEIGSEFFDRYYSWFLIFLWVGIVGNFILKWYEKKQGK</sequence>
<keyword evidence="3" id="KW-1185">Reference proteome</keyword>